<dbReference type="eggNOG" id="KOG2497">
    <property type="taxonomic scope" value="Eukaryota"/>
</dbReference>
<dbReference type="Pfam" id="PF10294">
    <property type="entry name" value="Methyltransf_16"/>
    <property type="match status" value="1"/>
</dbReference>
<dbReference type="PANTHER" id="PTHR14614:SF130">
    <property type="entry name" value="PROTEIN-LYSINE N-METHYLTRANSFERASE EEF2KMT"/>
    <property type="match status" value="1"/>
</dbReference>
<dbReference type="RefSeq" id="XP_010255781.1">
    <property type="nucleotide sequence ID" value="XM_010257479.2"/>
</dbReference>
<dbReference type="PANTHER" id="PTHR14614">
    <property type="entry name" value="HEPATOCELLULAR CARCINOMA-ASSOCIATED ANTIGEN"/>
    <property type="match status" value="1"/>
</dbReference>
<dbReference type="InParanoid" id="A0A1U7ZQS5"/>
<feature type="domain" description="FAM86 N-terminal" evidence="3">
    <location>
        <begin position="23"/>
        <end position="98"/>
    </location>
</feature>
<keyword evidence="4" id="KW-1185">Reference proteome</keyword>
<evidence type="ECO:0000256" key="2">
    <source>
        <dbReference type="ARBA" id="ARBA00022679"/>
    </source>
</evidence>
<name>A0A1U7ZQS5_NELNU</name>
<dbReference type="Proteomes" id="UP000189703">
    <property type="component" value="Unplaced"/>
</dbReference>
<evidence type="ECO:0000256" key="1">
    <source>
        <dbReference type="ARBA" id="ARBA00005511"/>
    </source>
</evidence>
<dbReference type="GeneID" id="104596372"/>
<protein>
    <submittedName>
        <fullName evidence="5">Uncharacterized protein LOC104596372 isoform X1</fullName>
    </submittedName>
</protein>
<dbReference type="OrthoDB" id="194386at2759"/>
<keyword evidence="2" id="KW-0808">Transferase</keyword>
<evidence type="ECO:0000259" key="3">
    <source>
        <dbReference type="Pfam" id="PF14904"/>
    </source>
</evidence>
<dbReference type="InterPro" id="IPR029426">
    <property type="entry name" value="FAM86_N"/>
</dbReference>
<dbReference type="OMA" id="YEAYTDL"/>
<proteinExistence type="inferred from homology"/>
<dbReference type="STRING" id="4432.A0A1U7ZQS5"/>
<sequence length="427" mass="47377">MEEHQGQGLEPSNPACLHLFSAFVAMEPIDCLISLARECGGGSISQEVQSFIWEQCISNAGSRNHPSDSYIKNFLKRVIVDVESNSDNALDELYEQYACYMTSLKDDGSLKVNTKVCKTISFLFPDGSSELLSCPRSMKIVVPLLCSLNMLEGDTGCAIWPSSLFLSEFILSYPEIFSSKSCFEVGSGVGLVGIALTHAKASKVILSDGDLSSLANMKLNLEFYQLSTEKEMRQSQYQNFISWVECKHLPWESSTERELQDFMPDIVLGADVIYDPICLPHLIRVLSILLNPSKSNPHEERDNCLCLSSEKGHITGNGDYCKDHSEFCAGKSVAADCDNCQGFDTQVAAAHNHVPNTKSQPNTTKHPVAYLATVIRNVDTFTCFLRLAAEAHLSVVDVTETWQPLNLLPYMQSYNRSSIRLFIISFS</sequence>
<dbReference type="FunCoup" id="A0A1U7ZQS5">
    <property type="interactions" value="3265"/>
</dbReference>
<organism evidence="4 5">
    <name type="scientific">Nelumbo nucifera</name>
    <name type="common">Sacred lotus</name>
    <dbReference type="NCBI Taxonomy" id="4432"/>
    <lineage>
        <taxon>Eukaryota</taxon>
        <taxon>Viridiplantae</taxon>
        <taxon>Streptophyta</taxon>
        <taxon>Embryophyta</taxon>
        <taxon>Tracheophyta</taxon>
        <taxon>Spermatophyta</taxon>
        <taxon>Magnoliopsida</taxon>
        <taxon>Proteales</taxon>
        <taxon>Nelumbonaceae</taxon>
        <taxon>Nelumbo</taxon>
    </lineage>
</organism>
<dbReference type="InterPro" id="IPR029063">
    <property type="entry name" value="SAM-dependent_MTases_sf"/>
</dbReference>
<evidence type="ECO:0000313" key="5">
    <source>
        <dbReference type="RefSeq" id="XP_010255781.1"/>
    </source>
</evidence>
<dbReference type="AlphaFoldDB" id="A0A1U7ZQS5"/>
<dbReference type="SUPFAM" id="SSF53335">
    <property type="entry name" value="S-adenosyl-L-methionine-dependent methyltransferases"/>
    <property type="match status" value="1"/>
</dbReference>
<dbReference type="GO" id="GO:0008276">
    <property type="term" value="F:protein methyltransferase activity"/>
    <property type="evidence" value="ECO:0000318"/>
    <property type="project" value="GO_Central"/>
</dbReference>
<gene>
    <name evidence="5" type="primary">LOC104596372</name>
</gene>
<dbReference type="Pfam" id="PF14904">
    <property type="entry name" value="FAM86"/>
    <property type="match status" value="1"/>
</dbReference>
<reference evidence="5" key="1">
    <citation type="submission" date="2025-08" db="UniProtKB">
        <authorList>
            <consortium name="RefSeq"/>
        </authorList>
    </citation>
    <scope>IDENTIFICATION</scope>
</reference>
<dbReference type="InterPro" id="IPR019410">
    <property type="entry name" value="Methyltransf_16"/>
</dbReference>
<comment type="similarity">
    <text evidence="1">Belongs to the class I-like SAM-binding methyltransferase superfamily. EEF2KMT family.</text>
</comment>
<accession>A0A1U7ZQS5</accession>
<dbReference type="KEGG" id="nnu:104596372"/>
<evidence type="ECO:0000313" key="4">
    <source>
        <dbReference type="Proteomes" id="UP000189703"/>
    </source>
</evidence>
<dbReference type="Gene3D" id="3.40.50.150">
    <property type="entry name" value="Vaccinia Virus protein VP39"/>
    <property type="match status" value="1"/>
</dbReference>